<dbReference type="RefSeq" id="WP_170302969.1">
    <property type="nucleotide sequence ID" value="NZ_BKAJ01000032.1"/>
</dbReference>
<reference evidence="5 6" key="1">
    <citation type="submission" date="2019-07" db="EMBL/GenBank/DDBJ databases">
        <title>Whole genome shotgun sequence of Reyranella soli NBRC 108950.</title>
        <authorList>
            <person name="Hosoyama A."/>
            <person name="Uohara A."/>
            <person name="Ohji S."/>
            <person name="Ichikawa N."/>
        </authorList>
    </citation>
    <scope>NUCLEOTIDE SEQUENCE [LARGE SCALE GENOMIC DNA]</scope>
    <source>
        <strain evidence="5 6">NBRC 108950</strain>
    </source>
</reference>
<dbReference type="SUPFAM" id="SSF51726">
    <property type="entry name" value="UROD/MetE-like"/>
    <property type="match status" value="1"/>
</dbReference>
<proteinExistence type="predicted"/>
<gene>
    <name evidence="5" type="ORF">RSO01_20620</name>
</gene>
<dbReference type="GO" id="GO:0003871">
    <property type="term" value="F:5-methyltetrahydropteroyltriglutamate-homocysteine S-methyltransferase activity"/>
    <property type="evidence" value="ECO:0007669"/>
    <property type="project" value="InterPro"/>
</dbReference>
<name>A0A512N7D9_9HYPH</name>
<dbReference type="PANTHER" id="PTHR30519">
    <property type="entry name" value="5-METHYLTETRAHYDROPTEROYLTRIGLUTAMATE--HOMOCYSTEINE METHYLTRANSFERASE"/>
    <property type="match status" value="1"/>
</dbReference>
<dbReference type="GO" id="GO:0009086">
    <property type="term" value="P:methionine biosynthetic process"/>
    <property type="evidence" value="ECO:0007669"/>
    <property type="project" value="InterPro"/>
</dbReference>
<sequence length="351" mass="37840">MKPQVSGGPIRATIVGSLPKPAWLAVPNILQAPWKVPTEDLPEALADATRLSVESQVAAGLDVVTDGEQRRRHYIWGFLDGMAAVDTVNLVLKPTRGQRFREEAPVARLVGEPEWTGPRLVEHLRAVRALTKRPVKVTLPGPMTIVDSLRDEVGRHSTADLAMIFADLLNREAKALADAGAAVVQFDEPCFNIYLDQAREWGVVALERAIAGVGTTTGVHICYGYGGAEVSDWKAANRDWSQYEQSLALVARTDIDQVSVETAAVGVDIGVIELLRGKDVLLGLVDVGKEAVETPEVIARGLRRALDHVAPQRLFACTDCGLVLRSREAAAAKMRALAEGAAIVNRELADG</sequence>
<dbReference type="Gene3D" id="3.20.20.210">
    <property type="match status" value="1"/>
</dbReference>
<protein>
    <submittedName>
        <fullName evidence="5">5-methyltetrahydropteroyltriglutamate--homocysteine methyltransferase</fullName>
    </submittedName>
</protein>
<evidence type="ECO:0000313" key="5">
    <source>
        <dbReference type="EMBL" id="GEP54896.1"/>
    </source>
</evidence>
<evidence type="ECO:0000256" key="2">
    <source>
        <dbReference type="ARBA" id="ARBA00022723"/>
    </source>
</evidence>
<dbReference type="Pfam" id="PF01717">
    <property type="entry name" value="Meth_synt_2"/>
    <property type="match status" value="1"/>
</dbReference>
<evidence type="ECO:0000259" key="4">
    <source>
        <dbReference type="Pfam" id="PF01717"/>
    </source>
</evidence>
<comment type="cofactor">
    <cofactor evidence="1">
        <name>Zn(2+)</name>
        <dbReference type="ChEBI" id="CHEBI:29105"/>
    </cofactor>
</comment>
<dbReference type="AlphaFoldDB" id="A0A512N7D9"/>
<dbReference type="GO" id="GO:0008270">
    <property type="term" value="F:zinc ion binding"/>
    <property type="evidence" value="ECO:0007669"/>
    <property type="project" value="InterPro"/>
</dbReference>
<evidence type="ECO:0000256" key="3">
    <source>
        <dbReference type="ARBA" id="ARBA00022833"/>
    </source>
</evidence>
<accession>A0A512N7D9</accession>
<evidence type="ECO:0000313" key="6">
    <source>
        <dbReference type="Proteomes" id="UP000321058"/>
    </source>
</evidence>
<keyword evidence="3" id="KW-0862">Zinc</keyword>
<feature type="domain" description="Cobalamin-independent methionine synthase MetE C-terminal/archaeal" evidence="4">
    <location>
        <begin position="13"/>
        <end position="339"/>
    </location>
</feature>
<keyword evidence="5" id="KW-0489">Methyltransferase</keyword>
<keyword evidence="5" id="KW-0808">Transferase</keyword>
<dbReference type="GO" id="GO:0032259">
    <property type="term" value="P:methylation"/>
    <property type="evidence" value="ECO:0007669"/>
    <property type="project" value="UniProtKB-KW"/>
</dbReference>
<evidence type="ECO:0000256" key="1">
    <source>
        <dbReference type="ARBA" id="ARBA00001947"/>
    </source>
</evidence>
<organism evidence="5 6">
    <name type="scientific">Reyranella soli</name>
    <dbReference type="NCBI Taxonomy" id="1230389"/>
    <lineage>
        <taxon>Bacteria</taxon>
        <taxon>Pseudomonadati</taxon>
        <taxon>Pseudomonadota</taxon>
        <taxon>Alphaproteobacteria</taxon>
        <taxon>Hyphomicrobiales</taxon>
        <taxon>Reyranellaceae</taxon>
        <taxon>Reyranella</taxon>
    </lineage>
</organism>
<keyword evidence="2" id="KW-0479">Metal-binding</keyword>
<keyword evidence="6" id="KW-1185">Reference proteome</keyword>
<dbReference type="EMBL" id="BKAJ01000032">
    <property type="protein sequence ID" value="GEP54896.1"/>
    <property type="molecule type" value="Genomic_DNA"/>
</dbReference>
<dbReference type="InterPro" id="IPR002629">
    <property type="entry name" value="Met_Synth_C/arc"/>
</dbReference>
<dbReference type="Proteomes" id="UP000321058">
    <property type="component" value="Unassembled WGS sequence"/>
</dbReference>
<comment type="caution">
    <text evidence="5">The sequence shown here is derived from an EMBL/GenBank/DDBJ whole genome shotgun (WGS) entry which is preliminary data.</text>
</comment>
<dbReference type="CDD" id="cd03311">
    <property type="entry name" value="CIMS_C_terminal_like"/>
    <property type="match status" value="1"/>
</dbReference>
<dbReference type="InterPro" id="IPR038071">
    <property type="entry name" value="UROD/MetE-like_sf"/>
</dbReference>